<keyword evidence="2" id="KW-1185">Reference proteome</keyword>
<sequence length="171" mass="18887">MMTSMLQEVNDMASVVIQEPPSSLLQMALSAKKVQTIIWRCMVSIGGTLGCTLSQHDVQQTFHTYRTGVLVELEGAIVDSLVVEQEVDALLSLLFPTNPDRWTPYTSRWREVRDLDRWRESPAGTSLGFSSFCAPPPPGTVGSSTPHQLVSQASSSDDKERADDTDDVQHH</sequence>
<comment type="caution">
    <text evidence="1">The sequence shown here is derived from an EMBL/GenBank/DDBJ whole genome shotgun (WGS) entry which is preliminary data.</text>
</comment>
<evidence type="ECO:0000313" key="1">
    <source>
        <dbReference type="EMBL" id="KAI5649676.1"/>
    </source>
</evidence>
<dbReference type="EMBL" id="CM044708">
    <property type="protein sequence ID" value="KAI5649676.1"/>
    <property type="molecule type" value="Genomic_DNA"/>
</dbReference>
<evidence type="ECO:0000313" key="2">
    <source>
        <dbReference type="Proteomes" id="UP001060085"/>
    </source>
</evidence>
<dbReference type="Proteomes" id="UP001060085">
    <property type="component" value="Linkage Group LG08"/>
</dbReference>
<gene>
    <name evidence="1" type="ORF">M9H77_35681</name>
</gene>
<name>A0ACB9ZS98_CATRO</name>
<protein>
    <submittedName>
        <fullName evidence="1">Uncharacterized protein</fullName>
    </submittedName>
</protein>
<organism evidence="1 2">
    <name type="scientific">Catharanthus roseus</name>
    <name type="common">Madagascar periwinkle</name>
    <name type="synonym">Vinca rosea</name>
    <dbReference type="NCBI Taxonomy" id="4058"/>
    <lineage>
        <taxon>Eukaryota</taxon>
        <taxon>Viridiplantae</taxon>
        <taxon>Streptophyta</taxon>
        <taxon>Embryophyta</taxon>
        <taxon>Tracheophyta</taxon>
        <taxon>Spermatophyta</taxon>
        <taxon>Magnoliopsida</taxon>
        <taxon>eudicotyledons</taxon>
        <taxon>Gunneridae</taxon>
        <taxon>Pentapetalae</taxon>
        <taxon>asterids</taxon>
        <taxon>lamiids</taxon>
        <taxon>Gentianales</taxon>
        <taxon>Apocynaceae</taxon>
        <taxon>Rauvolfioideae</taxon>
        <taxon>Vinceae</taxon>
        <taxon>Catharanthinae</taxon>
        <taxon>Catharanthus</taxon>
    </lineage>
</organism>
<reference evidence="2" key="1">
    <citation type="journal article" date="2023" name="Nat. Plants">
        <title>Single-cell RNA sequencing provides a high-resolution roadmap for understanding the multicellular compartmentation of specialized metabolism.</title>
        <authorList>
            <person name="Sun S."/>
            <person name="Shen X."/>
            <person name="Li Y."/>
            <person name="Li Y."/>
            <person name="Wang S."/>
            <person name="Li R."/>
            <person name="Zhang H."/>
            <person name="Shen G."/>
            <person name="Guo B."/>
            <person name="Wei J."/>
            <person name="Xu J."/>
            <person name="St-Pierre B."/>
            <person name="Chen S."/>
            <person name="Sun C."/>
        </authorList>
    </citation>
    <scope>NUCLEOTIDE SEQUENCE [LARGE SCALE GENOMIC DNA]</scope>
</reference>
<accession>A0ACB9ZS98</accession>
<proteinExistence type="predicted"/>